<gene>
    <name evidence="1" type="ORF">ILUMI_18118</name>
</gene>
<dbReference type="AlphaFoldDB" id="A0A8K0CQV8"/>
<keyword evidence="2" id="KW-1185">Reference proteome</keyword>
<proteinExistence type="predicted"/>
<name>A0A8K0CQV8_IGNLU</name>
<evidence type="ECO:0000313" key="1">
    <source>
        <dbReference type="EMBL" id="KAF2888055.1"/>
    </source>
</evidence>
<evidence type="ECO:0000313" key="2">
    <source>
        <dbReference type="Proteomes" id="UP000801492"/>
    </source>
</evidence>
<organism evidence="1 2">
    <name type="scientific">Ignelater luminosus</name>
    <name type="common">Cucubano</name>
    <name type="synonym">Pyrophorus luminosus</name>
    <dbReference type="NCBI Taxonomy" id="2038154"/>
    <lineage>
        <taxon>Eukaryota</taxon>
        <taxon>Metazoa</taxon>
        <taxon>Ecdysozoa</taxon>
        <taxon>Arthropoda</taxon>
        <taxon>Hexapoda</taxon>
        <taxon>Insecta</taxon>
        <taxon>Pterygota</taxon>
        <taxon>Neoptera</taxon>
        <taxon>Endopterygota</taxon>
        <taxon>Coleoptera</taxon>
        <taxon>Polyphaga</taxon>
        <taxon>Elateriformia</taxon>
        <taxon>Elateroidea</taxon>
        <taxon>Elateridae</taxon>
        <taxon>Agrypninae</taxon>
        <taxon>Pyrophorini</taxon>
        <taxon>Ignelater</taxon>
    </lineage>
</organism>
<sequence>MENKFYTLENPTDVDYLLEHFDKINYEMAENSDIGDDEDDLDVLEVNNNTIALRCNNNDLLTNGNMNNIHLPDSDNDSDIFAVEDSFGESDDNYENKKWFKNGYVLPMFAGTSFDHPLGISNAVEIDIQSLLSCFEAESRKIPKAELRSDRSLKKGESVEK</sequence>
<reference evidence="1" key="1">
    <citation type="submission" date="2019-08" db="EMBL/GenBank/DDBJ databases">
        <title>The genome of the North American firefly Photinus pyralis.</title>
        <authorList>
            <consortium name="Photinus pyralis genome working group"/>
            <person name="Fallon T.R."/>
            <person name="Sander Lower S.E."/>
            <person name="Weng J.-K."/>
        </authorList>
    </citation>
    <scope>NUCLEOTIDE SEQUENCE</scope>
    <source>
        <strain evidence="1">TRF0915ILg1</strain>
        <tissue evidence="1">Whole body</tissue>
    </source>
</reference>
<protein>
    <submittedName>
        <fullName evidence="1">Uncharacterized protein</fullName>
    </submittedName>
</protein>
<accession>A0A8K0CQV8</accession>
<dbReference type="Proteomes" id="UP000801492">
    <property type="component" value="Unassembled WGS sequence"/>
</dbReference>
<dbReference type="EMBL" id="VTPC01080209">
    <property type="protein sequence ID" value="KAF2888055.1"/>
    <property type="molecule type" value="Genomic_DNA"/>
</dbReference>
<comment type="caution">
    <text evidence="1">The sequence shown here is derived from an EMBL/GenBank/DDBJ whole genome shotgun (WGS) entry which is preliminary data.</text>
</comment>